<protein>
    <submittedName>
        <fullName evidence="1">Serine/threonine protein kinase</fullName>
        <ecNumber evidence="1">2.7.11.1</ecNumber>
    </submittedName>
</protein>
<organism evidence="1 2">
    <name type="scientific">Desertifilum tharense IPPAS B-1220</name>
    <dbReference type="NCBI Taxonomy" id="1781255"/>
    <lineage>
        <taxon>Bacteria</taxon>
        <taxon>Bacillati</taxon>
        <taxon>Cyanobacteriota</taxon>
        <taxon>Cyanophyceae</taxon>
        <taxon>Desertifilales</taxon>
        <taxon>Desertifilaceae</taxon>
        <taxon>Desertifilum</taxon>
    </lineage>
</organism>
<proteinExistence type="predicted"/>
<gene>
    <name evidence="1" type="ORF">BH720_031525</name>
</gene>
<name>A0ACD5GSM4_9CYAN</name>
<reference evidence="1 2" key="1">
    <citation type="journal article" date="2016" name="Genome Announc.">
        <title>Draft Genome Sequence of the Thermotolerant Cyanobacterium Desertifilum sp. IPPAS B-1220.</title>
        <authorList>
            <person name="Mironov K.S."/>
            <person name="Sinetova M.A."/>
            <person name="Bolatkhan K."/>
            <person name="Zayadan B.K."/>
            <person name="Ustinova V.V."/>
            <person name="Kupriyanova E.V."/>
            <person name="Skrypnik A.N."/>
            <person name="Gogoleva N.E."/>
            <person name="Gogolev Y.V."/>
            <person name="Los D.A."/>
        </authorList>
    </citation>
    <scope>NUCLEOTIDE SEQUENCE [LARGE SCALE GENOMIC DNA]</scope>
    <source>
        <strain evidence="1 2">IPPAS B-1220</strain>
    </source>
</reference>
<keyword evidence="2" id="KW-1185">Reference proteome</keyword>
<keyword evidence="1" id="KW-0418">Kinase</keyword>
<keyword evidence="1" id="KW-0808">Transferase</keyword>
<keyword evidence="1" id="KW-0723">Serine/threonine-protein kinase</keyword>
<dbReference type="Proteomes" id="UP000095472">
    <property type="component" value="Chromosome"/>
</dbReference>
<dbReference type="EC" id="2.7.11.1" evidence="1"/>
<evidence type="ECO:0000313" key="2">
    <source>
        <dbReference type="Proteomes" id="UP000095472"/>
    </source>
</evidence>
<evidence type="ECO:0000313" key="1">
    <source>
        <dbReference type="EMBL" id="XPM63707.1"/>
    </source>
</evidence>
<dbReference type="EMBL" id="CP182909">
    <property type="protein sequence ID" value="XPM63707.1"/>
    <property type="molecule type" value="Genomic_DNA"/>
</dbReference>
<accession>A0ACD5GSM4</accession>
<sequence length="187" mass="21135">MAIALQLADILHGLYQHRVIHKDLKPTNILINPKTQQVKLIDFSIASLLPKETQEILSTNTLEGTLAYIAPEQTGRMNRGIDYRSDFYSLGVVFYELLTGQLPFQANDPMELVHCHIAKPAPQPSNSEEIPSPILEIVMKLMAKNIEDRYQSALGTQARLATMPTAMAANPKHCALYYRAKRYWRSL</sequence>